<dbReference type="SMART" id="SM00278">
    <property type="entry name" value="HhH1"/>
    <property type="match status" value="2"/>
</dbReference>
<evidence type="ECO:0000256" key="1">
    <source>
        <dbReference type="SAM" id="MobiDB-lite"/>
    </source>
</evidence>
<dbReference type="Gene3D" id="1.10.150.320">
    <property type="entry name" value="Photosystem II 12 kDa extrinsic protein"/>
    <property type="match status" value="1"/>
</dbReference>
<dbReference type="InterPro" id="IPR051675">
    <property type="entry name" value="Endo/Exo/Phosphatase_dom_1"/>
</dbReference>
<evidence type="ECO:0000313" key="5">
    <source>
        <dbReference type="Proteomes" id="UP000092582"/>
    </source>
</evidence>
<name>A0A1B1BJ61_9MICO</name>
<keyword evidence="5" id="KW-1185">Reference proteome</keyword>
<feature type="compositionally biased region" description="Low complexity" evidence="1">
    <location>
        <begin position="90"/>
        <end position="106"/>
    </location>
</feature>
<accession>A0A1B1BJ61</accession>
<keyword evidence="2" id="KW-0812">Transmembrane</keyword>
<dbReference type="PANTHER" id="PTHR21180:SF32">
    <property type="entry name" value="ENDONUCLEASE_EXONUCLEASE_PHOSPHATASE FAMILY DOMAIN-CONTAINING PROTEIN 1"/>
    <property type="match status" value="1"/>
</dbReference>
<feature type="region of interest" description="Disordered" evidence="1">
    <location>
        <begin position="73"/>
        <end position="118"/>
    </location>
</feature>
<dbReference type="KEGG" id="cart:PA27867_1615"/>
<gene>
    <name evidence="4" type="ORF">PA27867_1615</name>
</gene>
<dbReference type="GO" id="GO:0015628">
    <property type="term" value="P:protein secretion by the type II secretion system"/>
    <property type="evidence" value="ECO:0007669"/>
    <property type="project" value="TreeGrafter"/>
</dbReference>
<dbReference type="InterPro" id="IPR019554">
    <property type="entry name" value="Soluble_ligand-bd"/>
</dbReference>
<reference evidence="4 5" key="1">
    <citation type="submission" date="2016-06" db="EMBL/GenBank/DDBJ databases">
        <title>Genome sequencing of Cryobacterium arcticum PAMC 27867.</title>
        <authorList>
            <person name="Lee J."/>
            <person name="Kim O.-S."/>
        </authorList>
    </citation>
    <scope>NUCLEOTIDE SEQUENCE [LARGE SCALE GENOMIC DNA]</scope>
    <source>
        <strain evidence="4 5">PAMC 27867</strain>
    </source>
</reference>
<dbReference type="GO" id="GO:0003677">
    <property type="term" value="F:DNA binding"/>
    <property type="evidence" value="ECO:0007669"/>
    <property type="project" value="InterPro"/>
</dbReference>
<dbReference type="EMBL" id="CP016282">
    <property type="protein sequence ID" value="ANP72571.1"/>
    <property type="molecule type" value="Genomic_DNA"/>
</dbReference>
<dbReference type="STRING" id="670052.PA27867_1615"/>
<keyword evidence="2" id="KW-1133">Transmembrane helix</keyword>
<dbReference type="InterPro" id="IPR010994">
    <property type="entry name" value="RuvA_2-like"/>
</dbReference>
<dbReference type="Proteomes" id="UP000092582">
    <property type="component" value="Chromosome 1"/>
</dbReference>
<protein>
    <submittedName>
        <fullName evidence="4">Competence protein ComEA</fullName>
    </submittedName>
</protein>
<sequence>MDLDPFDSLAPVSRPGAAGWRARLREPGRARMRIGVGAAVVLLLAALGIAVAVTAVGQVGHSVEVAANRGAAGPAASGAATPGPDGPHGTAGVVGAQGSSGATAAGEEPDGDGATGEGTAAAPAIFVHVLGAVAHPGLFEVHDGARVVDAVAAAGGLLATADQSGVNLARLVSDGEQLYVPAQGEVVAGAPPVAAGGGGSGSGGGVTGSGAAAVRVNLNTATLAELDTLPRIGPTMAQRILDYRDAQGRFGSIDDLRNVTGIGDKTFAALQDLITV</sequence>
<dbReference type="RefSeq" id="WP_236900881.1">
    <property type="nucleotide sequence ID" value="NZ_CP016282.1"/>
</dbReference>
<dbReference type="AlphaFoldDB" id="A0A1B1BJ61"/>
<dbReference type="GO" id="GO:0015627">
    <property type="term" value="C:type II protein secretion system complex"/>
    <property type="evidence" value="ECO:0007669"/>
    <property type="project" value="TreeGrafter"/>
</dbReference>
<keyword evidence="2" id="KW-0472">Membrane</keyword>
<dbReference type="InterPro" id="IPR004509">
    <property type="entry name" value="Competence_ComEA_HhH"/>
</dbReference>
<feature type="domain" description="Helix-hairpin-helix DNA-binding motif class 1" evidence="3">
    <location>
        <begin position="254"/>
        <end position="273"/>
    </location>
</feature>
<dbReference type="PANTHER" id="PTHR21180">
    <property type="entry name" value="ENDONUCLEASE/EXONUCLEASE/PHOSPHATASE FAMILY DOMAIN-CONTAINING PROTEIN 1"/>
    <property type="match status" value="1"/>
</dbReference>
<dbReference type="GO" id="GO:0006281">
    <property type="term" value="P:DNA repair"/>
    <property type="evidence" value="ECO:0007669"/>
    <property type="project" value="InterPro"/>
</dbReference>
<evidence type="ECO:0000313" key="4">
    <source>
        <dbReference type="EMBL" id="ANP72571.1"/>
    </source>
</evidence>
<dbReference type="Pfam" id="PF12836">
    <property type="entry name" value="HHH_3"/>
    <property type="match status" value="1"/>
</dbReference>
<evidence type="ECO:0000256" key="2">
    <source>
        <dbReference type="SAM" id="Phobius"/>
    </source>
</evidence>
<dbReference type="Pfam" id="PF10531">
    <property type="entry name" value="SLBB"/>
    <property type="match status" value="1"/>
</dbReference>
<evidence type="ECO:0000259" key="3">
    <source>
        <dbReference type="SMART" id="SM00278"/>
    </source>
</evidence>
<feature type="compositionally biased region" description="Low complexity" evidence="1">
    <location>
        <begin position="73"/>
        <end position="83"/>
    </location>
</feature>
<dbReference type="InterPro" id="IPR003583">
    <property type="entry name" value="Hlx-hairpin-Hlx_DNA-bd_motif"/>
</dbReference>
<proteinExistence type="predicted"/>
<dbReference type="SUPFAM" id="SSF47781">
    <property type="entry name" value="RuvA domain 2-like"/>
    <property type="match status" value="1"/>
</dbReference>
<organism evidence="4 5">
    <name type="scientific">Cryobacterium arcticum</name>
    <dbReference type="NCBI Taxonomy" id="670052"/>
    <lineage>
        <taxon>Bacteria</taxon>
        <taxon>Bacillati</taxon>
        <taxon>Actinomycetota</taxon>
        <taxon>Actinomycetes</taxon>
        <taxon>Micrococcales</taxon>
        <taxon>Microbacteriaceae</taxon>
        <taxon>Cryobacterium</taxon>
    </lineage>
</organism>
<feature type="domain" description="Helix-hairpin-helix DNA-binding motif class 1" evidence="3">
    <location>
        <begin position="224"/>
        <end position="243"/>
    </location>
</feature>
<dbReference type="Gene3D" id="3.10.560.10">
    <property type="entry name" value="Outer membrane lipoprotein wza domain like"/>
    <property type="match status" value="1"/>
</dbReference>
<feature type="transmembrane region" description="Helical" evidence="2">
    <location>
        <begin position="34"/>
        <end position="56"/>
    </location>
</feature>
<dbReference type="NCBIfam" id="TIGR00426">
    <property type="entry name" value="competence protein ComEA helix-hairpin-helix repeat region"/>
    <property type="match status" value="1"/>
</dbReference>